<reference evidence="3" key="1">
    <citation type="submission" date="2023-07" db="EMBL/GenBank/DDBJ databases">
        <title>Sorghum-associated microbial communities from plants grown in Nebraska, USA.</title>
        <authorList>
            <person name="Schachtman D."/>
        </authorList>
    </citation>
    <scope>NUCLEOTIDE SEQUENCE</scope>
    <source>
        <strain evidence="3">DS3754</strain>
    </source>
</reference>
<evidence type="ECO:0000256" key="2">
    <source>
        <dbReference type="SAM" id="SignalP"/>
    </source>
</evidence>
<sequence length="126" mass="12589">MTTTKSIKANGGTRMRAVRACAGLAGLMMLAGATFAQGSSTGNPKGSVAPSTQGNSASHPAEPARTVDTGRSDPLDSSKGPPEVRGHRTQRPGGGSATGGLTRRNPQDNATSPAPPPSNANSRPGK</sequence>
<evidence type="ECO:0000313" key="4">
    <source>
        <dbReference type="Proteomes" id="UP001242045"/>
    </source>
</evidence>
<feature type="compositionally biased region" description="Polar residues" evidence="1">
    <location>
        <begin position="36"/>
        <end position="58"/>
    </location>
</feature>
<comment type="caution">
    <text evidence="3">The sequence shown here is derived from an EMBL/GenBank/DDBJ whole genome shotgun (WGS) entry which is preliminary data.</text>
</comment>
<evidence type="ECO:0008006" key="5">
    <source>
        <dbReference type="Google" id="ProtNLM"/>
    </source>
</evidence>
<evidence type="ECO:0000256" key="1">
    <source>
        <dbReference type="SAM" id="MobiDB-lite"/>
    </source>
</evidence>
<accession>A0AAW8CUS3</accession>
<dbReference type="Proteomes" id="UP001242045">
    <property type="component" value="Unassembled WGS sequence"/>
</dbReference>
<gene>
    <name evidence="3" type="ORF">J2W31_000767</name>
</gene>
<keyword evidence="2" id="KW-0732">Signal</keyword>
<feature type="compositionally biased region" description="Basic and acidic residues" evidence="1">
    <location>
        <begin position="68"/>
        <end position="86"/>
    </location>
</feature>
<dbReference type="AlphaFoldDB" id="A0AAW8CUS3"/>
<protein>
    <recommendedName>
        <fullName evidence="5">Translation initiation factor IF-2</fullName>
    </recommendedName>
</protein>
<name>A0AAW8CUS3_9BURK</name>
<organism evidence="3 4">
    <name type="scientific">Variovorax boronicumulans</name>
    <dbReference type="NCBI Taxonomy" id="436515"/>
    <lineage>
        <taxon>Bacteria</taxon>
        <taxon>Pseudomonadati</taxon>
        <taxon>Pseudomonadota</taxon>
        <taxon>Betaproteobacteria</taxon>
        <taxon>Burkholderiales</taxon>
        <taxon>Comamonadaceae</taxon>
        <taxon>Variovorax</taxon>
    </lineage>
</organism>
<feature type="signal peptide" evidence="2">
    <location>
        <begin position="1"/>
        <end position="36"/>
    </location>
</feature>
<proteinExistence type="predicted"/>
<dbReference type="RefSeq" id="WP_307683890.1">
    <property type="nucleotide sequence ID" value="NZ_JAUSRD010000002.1"/>
</dbReference>
<evidence type="ECO:0000313" key="3">
    <source>
        <dbReference type="EMBL" id="MDP9891664.1"/>
    </source>
</evidence>
<feature type="chain" id="PRO_5043454384" description="Translation initiation factor IF-2" evidence="2">
    <location>
        <begin position="37"/>
        <end position="126"/>
    </location>
</feature>
<dbReference type="EMBL" id="JAUSRD010000002">
    <property type="protein sequence ID" value="MDP9891664.1"/>
    <property type="molecule type" value="Genomic_DNA"/>
</dbReference>
<feature type="region of interest" description="Disordered" evidence="1">
    <location>
        <begin position="36"/>
        <end position="126"/>
    </location>
</feature>